<name>A0ABQ9ZAY9_9CRUS</name>
<feature type="region of interest" description="Disordered" evidence="1">
    <location>
        <begin position="1"/>
        <end position="79"/>
    </location>
</feature>
<keyword evidence="2" id="KW-0812">Transmembrane</keyword>
<feature type="transmembrane region" description="Helical" evidence="2">
    <location>
        <begin position="84"/>
        <end position="103"/>
    </location>
</feature>
<accession>A0ABQ9ZAY9</accession>
<organism evidence="3 4">
    <name type="scientific">Daphnia magna</name>
    <dbReference type="NCBI Taxonomy" id="35525"/>
    <lineage>
        <taxon>Eukaryota</taxon>
        <taxon>Metazoa</taxon>
        <taxon>Ecdysozoa</taxon>
        <taxon>Arthropoda</taxon>
        <taxon>Crustacea</taxon>
        <taxon>Branchiopoda</taxon>
        <taxon>Diplostraca</taxon>
        <taxon>Cladocera</taxon>
        <taxon>Anomopoda</taxon>
        <taxon>Daphniidae</taxon>
        <taxon>Daphnia</taxon>
    </lineage>
</organism>
<reference evidence="3 4" key="1">
    <citation type="journal article" date="2023" name="Nucleic Acids Res.">
        <title>The hologenome of Daphnia magna reveals possible DNA methylation and microbiome-mediated evolution of the host genome.</title>
        <authorList>
            <person name="Chaturvedi A."/>
            <person name="Li X."/>
            <person name="Dhandapani V."/>
            <person name="Marshall H."/>
            <person name="Kissane S."/>
            <person name="Cuenca-Cambronero M."/>
            <person name="Asole G."/>
            <person name="Calvet F."/>
            <person name="Ruiz-Romero M."/>
            <person name="Marangio P."/>
            <person name="Guigo R."/>
            <person name="Rago D."/>
            <person name="Mirbahai L."/>
            <person name="Eastwood N."/>
            <person name="Colbourne J.K."/>
            <person name="Zhou J."/>
            <person name="Mallon E."/>
            <person name="Orsini L."/>
        </authorList>
    </citation>
    <scope>NUCLEOTIDE SEQUENCE [LARGE SCALE GENOMIC DNA]</scope>
    <source>
        <strain evidence="3">LRV0_1</strain>
    </source>
</reference>
<dbReference type="EMBL" id="JAOYFB010000003">
    <property type="protein sequence ID" value="KAK4010065.1"/>
    <property type="molecule type" value="Genomic_DNA"/>
</dbReference>
<keyword evidence="4" id="KW-1185">Reference proteome</keyword>
<sequence>MSRRYQTSHVVYYATRKTSSPSQPEIDRTHHEIRQERHTLPPHTHQDHPADSLPPPPTPSRWTAQKTSYTRQFDSNHTDGRDSAILASTASTGCFSLFLLHFFF</sequence>
<dbReference type="Proteomes" id="UP001234178">
    <property type="component" value="Unassembled WGS sequence"/>
</dbReference>
<gene>
    <name evidence="3" type="ORF">OUZ56_019209</name>
</gene>
<comment type="caution">
    <text evidence="3">The sequence shown here is derived from an EMBL/GenBank/DDBJ whole genome shotgun (WGS) entry which is preliminary data.</text>
</comment>
<evidence type="ECO:0000313" key="4">
    <source>
        <dbReference type="Proteomes" id="UP001234178"/>
    </source>
</evidence>
<keyword evidence="2" id="KW-1133">Transmembrane helix</keyword>
<feature type="compositionally biased region" description="Basic and acidic residues" evidence="1">
    <location>
        <begin position="25"/>
        <end position="50"/>
    </location>
</feature>
<keyword evidence="2" id="KW-0472">Membrane</keyword>
<protein>
    <submittedName>
        <fullName evidence="3">Uncharacterized protein</fullName>
    </submittedName>
</protein>
<evidence type="ECO:0000313" key="3">
    <source>
        <dbReference type="EMBL" id="KAK4010065.1"/>
    </source>
</evidence>
<evidence type="ECO:0000256" key="2">
    <source>
        <dbReference type="SAM" id="Phobius"/>
    </source>
</evidence>
<feature type="compositionally biased region" description="Polar residues" evidence="1">
    <location>
        <begin position="60"/>
        <end position="73"/>
    </location>
</feature>
<proteinExistence type="predicted"/>
<evidence type="ECO:0000256" key="1">
    <source>
        <dbReference type="SAM" id="MobiDB-lite"/>
    </source>
</evidence>